<keyword evidence="3" id="KW-1185">Reference proteome</keyword>
<feature type="chain" id="PRO_5032894204" description="Thioredoxin-like fold domain-containing protein" evidence="1">
    <location>
        <begin position="18"/>
        <end position="155"/>
    </location>
</feature>
<evidence type="ECO:0000313" key="2">
    <source>
        <dbReference type="EMBL" id="QOP40694.1"/>
    </source>
</evidence>
<organism evidence="2 3">
    <name type="scientific">Sulfurimonas marina</name>
    <dbReference type="NCBI Taxonomy" id="2590551"/>
    <lineage>
        <taxon>Bacteria</taxon>
        <taxon>Pseudomonadati</taxon>
        <taxon>Campylobacterota</taxon>
        <taxon>Epsilonproteobacteria</taxon>
        <taxon>Campylobacterales</taxon>
        <taxon>Sulfurimonadaceae</taxon>
        <taxon>Sulfurimonas</taxon>
    </lineage>
</organism>
<gene>
    <name evidence="2" type="ORF">FJR03_02625</name>
</gene>
<name>A0A7M1ATF0_9BACT</name>
<keyword evidence="1" id="KW-0732">Signal</keyword>
<sequence length="155" mass="17717">MFKTVILTILLALYLNASEVQHNSSPSYETSISLLKSIERDGLIYGKGKRLVYVFLDPLCPYSRKFISMVSQNPKMLLKYRYCIYLYSIPRLHSTDAVSAVYLSKKPIDTLLKIMIAKQTILATGTPLSKQRVQRIATVAKKMNVNKRPFLIIQK</sequence>
<evidence type="ECO:0008006" key="4">
    <source>
        <dbReference type="Google" id="ProtNLM"/>
    </source>
</evidence>
<proteinExistence type="predicted"/>
<dbReference type="RefSeq" id="WP_193114117.1">
    <property type="nucleotide sequence ID" value="NZ_CP041165.1"/>
</dbReference>
<protein>
    <recommendedName>
        <fullName evidence="4">Thioredoxin-like fold domain-containing protein</fullName>
    </recommendedName>
</protein>
<evidence type="ECO:0000256" key="1">
    <source>
        <dbReference type="SAM" id="SignalP"/>
    </source>
</evidence>
<dbReference type="Gene3D" id="3.40.30.10">
    <property type="entry name" value="Glutaredoxin"/>
    <property type="match status" value="1"/>
</dbReference>
<dbReference type="AlphaFoldDB" id="A0A7M1ATF0"/>
<dbReference type="SUPFAM" id="SSF52833">
    <property type="entry name" value="Thioredoxin-like"/>
    <property type="match status" value="1"/>
</dbReference>
<dbReference type="InterPro" id="IPR036249">
    <property type="entry name" value="Thioredoxin-like_sf"/>
</dbReference>
<accession>A0A7M1ATF0</accession>
<dbReference type="Proteomes" id="UP000593910">
    <property type="component" value="Chromosome"/>
</dbReference>
<evidence type="ECO:0000313" key="3">
    <source>
        <dbReference type="Proteomes" id="UP000593910"/>
    </source>
</evidence>
<dbReference type="EMBL" id="CP041165">
    <property type="protein sequence ID" value="QOP40694.1"/>
    <property type="molecule type" value="Genomic_DNA"/>
</dbReference>
<reference evidence="2 3" key="1">
    <citation type="submission" date="2019-06" db="EMBL/GenBank/DDBJ databases">
        <title>Sulfurimonas gotlandica sp. nov., a chemoautotrophic and psychrotolerant epsilonproteobacterium isolated from a pelagic redoxcline, and an emended description of the genus Sulfurimonas.</title>
        <authorList>
            <person name="Wang S."/>
            <person name="Jiang L."/>
            <person name="Shao Z."/>
        </authorList>
    </citation>
    <scope>NUCLEOTIDE SEQUENCE [LARGE SCALE GENOMIC DNA]</scope>
    <source>
        <strain evidence="2 3">B2</strain>
    </source>
</reference>
<dbReference type="KEGG" id="smax:FJR03_02625"/>
<feature type="signal peptide" evidence="1">
    <location>
        <begin position="1"/>
        <end position="17"/>
    </location>
</feature>